<dbReference type="GO" id="GO:0020037">
    <property type="term" value="F:heme binding"/>
    <property type="evidence" value="ECO:0007669"/>
    <property type="project" value="InterPro"/>
</dbReference>
<comment type="cofactor">
    <cofactor evidence="1">
        <name>heme</name>
        <dbReference type="ChEBI" id="CHEBI:30413"/>
    </cofactor>
</comment>
<dbReference type="GO" id="GO:0004497">
    <property type="term" value="F:monooxygenase activity"/>
    <property type="evidence" value="ECO:0007669"/>
    <property type="project" value="InterPro"/>
</dbReference>
<evidence type="ECO:0000256" key="1">
    <source>
        <dbReference type="ARBA" id="ARBA00001971"/>
    </source>
</evidence>
<dbReference type="PRINTS" id="PR00359">
    <property type="entry name" value="BP450"/>
</dbReference>
<dbReference type="GO" id="GO:0016705">
    <property type="term" value="F:oxidoreductase activity, acting on paired donors, with incorporation or reduction of molecular oxygen"/>
    <property type="evidence" value="ECO:0007669"/>
    <property type="project" value="InterPro"/>
</dbReference>
<evidence type="ECO:0000256" key="2">
    <source>
        <dbReference type="ARBA" id="ARBA00010617"/>
    </source>
</evidence>
<dbReference type="InterPro" id="IPR002397">
    <property type="entry name" value="Cyt_P450_B"/>
</dbReference>
<dbReference type="InterPro" id="IPR001128">
    <property type="entry name" value="Cyt_P450"/>
</dbReference>
<gene>
    <name evidence="3" type="ORF">EDC56_0491</name>
</gene>
<dbReference type="AlphaFoldDB" id="A0A3N2DYP7"/>
<dbReference type="Proteomes" id="UP000275394">
    <property type="component" value="Unassembled WGS sequence"/>
</dbReference>
<dbReference type="Gene3D" id="1.10.630.10">
    <property type="entry name" value="Cytochrome P450"/>
    <property type="match status" value="1"/>
</dbReference>
<protein>
    <submittedName>
        <fullName evidence="3">Cytochrome P450</fullName>
    </submittedName>
</protein>
<dbReference type="RefSeq" id="WP_123710925.1">
    <property type="nucleotide sequence ID" value="NZ_RKHR01000003.1"/>
</dbReference>
<dbReference type="EMBL" id="RKHR01000003">
    <property type="protein sequence ID" value="ROS04973.1"/>
    <property type="molecule type" value="Genomic_DNA"/>
</dbReference>
<comment type="similarity">
    <text evidence="2">Belongs to the cytochrome P450 family.</text>
</comment>
<organism evidence="3 4">
    <name type="scientific">Sinobacterium caligoides</name>
    <dbReference type="NCBI Taxonomy" id="933926"/>
    <lineage>
        <taxon>Bacteria</taxon>
        <taxon>Pseudomonadati</taxon>
        <taxon>Pseudomonadota</taxon>
        <taxon>Gammaproteobacteria</taxon>
        <taxon>Cellvibrionales</taxon>
        <taxon>Spongiibacteraceae</taxon>
        <taxon>Sinobacterium</taxon>
    </lineage>
</organism>
<accession>A0A3N2DYP7</accession>
<comment type="caution">
    <text evidence="3">The sequence shown here is derived from an EMBL/GenBank/DDBJ whole genome shotgun (WGS) entry which is preliminary data.</text>
</comment>
<keyword evidence="4" id="KW-1185">Reference proteome</keyword>
<dbReference type="InterPro" id="IPR036396">
    <property type="entry name" value="Cyt_P450_sf"/>
</dbReference>
<sequence>MSVEQTNITSGIEVKKQNRASILNKVFMFLLLKKTNAFFAVLRSVCPLLYLKRSNLVVVTRYEDVLQALSQPSSLRVVTAEKIERSVGAFMLGRDDCVENHRDKAIMQQVMRCDDAVTIRLLVEDRCRKIIDECRQRGEIDLVPSYSRRVPVLMAASYFGFATTRYPPAELERSMFRWARDTQRDIFFNHRNDPEIHRRSVVAGRELRAYLRELIPQRQLLIDAGGQAEDVLSRLLRMKFDNGFNRECIVSNMAGMLIGTVETSSKAVVHIINQLLLRPKTFAAAKRVAVAGDDSLLLKYCWEALRFQPLSPVVTRFCASDIHLAQGRTINRGSKVLIAVQSAMHDGRALDRPRDFRVDRPAEHYLHMGYGQHRCVGERVADLMVPVMVRHLLLLPDLRAMAPIETEGGFFPDHFKLGFTPC</sequence>
<dbReference type="SUPFAM" id="SSF48264">
    <property type="entry name" value="Cytochrome P450"/>
    <property type="match status" value="1"/>
</dbReference>
<dbReference type="PANTHER" id="PTHR46696">
    <property type="entry name" value="P450, PUTATIVE (EUROFUNG)-RELATED"/>
    <property type="match status" value="1"/>
</dbReference>
<dbReference type="GO" id="GO:0005506">
    <property type="term" value="F:iron ion binding"/>
    <property type="evidence" value="ECO:0007669"/>
    <property type="project" value="InterPro"/>
</dbReference>
<dbReference type="Pfam" id="PF00067">
    <property type="entry name" value="p450"/>
    <property type="match status" value="1"/>
</dbReference>
<name>A0A3N2DYP7_9GAMM</name>
<dbReference type="PANTHER" id="PTHR46696:SF1">
    <property type="entry name" value="CYTOCHROME P450 YJIB-RELATED"/>
    <property type="match status" value="1"/>
</dbReference>
<proteinExistence type="inferred from homology"/>
<evidence type="ECO:0000313" key="3">
    <source>
        <dbReference type="EMBL" id="ROS04973.1"/>
    </source>
</evidence>
<evidence type="ECO:0000313" key="4">
    <source>
        <dbReference type="Proteomes" id="UP000275394"/>
    </source>
</evidence>
<reference evidence="3 4" key="1">
    <citation type="submission" date="2018-11" db="EMBL/GenBank/DDBJ databases">
        <title>Genomic Encyclopedia of Type Strains, Phase IV (KMG-IV): sequencing the most valuable type-strain genomes for metagenomic binning, comparative biology and taxonomic classification.</title>
        <authorList>
            <person name="Goeker M."/>
        </authorList>
    </citation>
    <scope>NUCLEOTIDE SEQUENCE [LARGE SCALE GENOMIC DNA]</scope>
    <source>
        <strain evidence="3 4">DSM 100316</strain>
    </source>
</reference>
<dbReference type="OrthoDB" id="9764248at2"/>